<feature type="compositionally biased region" description="Polar residues" evidence="9">
    <location>
        <begin position="145"/>
        <end position="156"/>
    </location>
</feature>
<dbReference type="SUPFAM" id="SSF46689">
    <property type="entry name" value="Homeodomain-like"/>
    <property type="match status" value="1"/>
</dbReference>
<keyword evidence="2" id="KW-0597">Phosphoprotein</keyword>
<protein>
    <submittedName>
        <fullName evidence="13">Two-component response regulator-like APRR4</fullName>
    </submittedName>
</protein>
<keyword evidence="4" id="KW-0805">Transcription regulation</keyword>
<evidence type="ECO:0000256" key="1">
    <source>
        <dbReference type="ARBA" id="ARBA00004123"/>
    </source>
</evidence>
<dbReference type="GeneID" id="108833198"/>
<evidence type="ECO:0000256" key="7">
    <source>
        <dbReference type="ARBA" id="ARBA00023242"/>
    </source>
</evidence>
<feature type="domain" description="HTH myb-type" evidence="11">
    <location>
        <begin position="182"/>
        <end position="243"/>
    </location>
</feature>
<accession>A0A9W3BXA4</accession>
<dbReference type="RefSeq" id="XP_056843806.1">
    <property type="nucleotide sequence ID" value="XM_056987826.1"/>
</dbReference>
<feature type="domain" description="Response regulatory" evidence="10">
    <location>
        <begin position="11"/>
        <end position="126"/>
    </location>
</feature>
<feature type="region of interest" description="Disordered" evidence="9">
    <location>
        <begin position="136"/>
        <end position="179"/>
    </location>
</feature>
<dbReference type="InterPro" id="IPR001005">
    <property type="entry name" value="SANT/Myb"/>
</dbReference>
<sequence>MLTGMFPEGLRVLVFDEDLQNLHSLEKHLQDFRYEVTTCHEGAEAMRLLHNHLNKFDIAIVEAQNSAADIFRLISEIASEIDVPIIIISKDDSVQSVINWIKIGVCDYLIKPIRPEDLRLIFKHVVKKMRVGRMVESEDKAAPEKSSSVGDSTIRNPNKRSRSMFIDGQVGEKDQDHVRDSTTKKRRVVWDKDLKKKFLDAVEYLGPEAVPKKILERMNVVGLTRENVASHLQKHRMLLNKQKNQNERDEKNQCLLSQQGGMYSGEGSSKFYRGSNIQFSTQHISNIPQPFRHHHDGVSVAVSTRNLHHHQPSDFTCINNVEESLIYNEEDAEVSNLASFFTQNEGMSLSHLHEPVMATTMLSSGNQLFPNQQPMMNFHEPSILHTHSFPSSLTPSSFLDQKETTMMTNESEGLQQWLLIEQEQPNLTDENRFFENPR</sequence>
<dbReference type="InterPro" id="IPR001789">
    <property type="entry name" value="Sig_transdc_resp-reg_receiver"/>
</dbReference>
<evidence type="ECO:0000259" key="10">
    <source>
        <dbReference type="PROSITE" id="PS50110"/>
    </source>
</evidence>
<evidence type="ECO:0000256" key="6">
    <source>
        <dbReference type="ARBA" id="ARBA00023163"/>
    </source>
</evidence>
<keyword evidence="5" id="KW-0010">Activator</keyword>
<dbReference type="Proteomes" id="UP000504610">
    <property type="component" value="Chromosome 6"/>
</dbReference>
<comment type="subcellular location">
    <subcellularLocation>
        <location evidence="1">Nucleus</location>
    </subcellularLocation>
</comment>
<dbReference type="PROSITE" id="PS50110">
    <property type="entry name" value="RESPONSE_REGULATORY"/>
    <property type="match status" value="1"/>
</dbReference>
<dbReference type="InterPro" id="IPR006447">
    <property type="entry name" value="Myb_dom_plants"/>
</dbReference>
<dbReference type="NCBIfam" id="TIGR01557">
    <property type="entry name" value="myb_SHAQKYF"/>
    <property type="match status" value="1"/>
</dbReference>
<evidence type="ECO:0000313" key="12">
    <source>
        <dbReference type="Proteomes" id="UP000504610"/>
    </source>
</evidence>
<dbReference type="FunFam" id="1.10.10.60:FF:000007">
    <property type="entry name" value="Two-component response regulator"/>
    <property type="match status" value="1"/>
</dbReference>
<dbReference type="Pfam" id="PF00072">
    <property type="entry name" value="Response_reg"/>
    <property type="match status" value="1"/>
</dbReference>
<dbReference type="SUPFAM" id="SSF52172">
    <property type="entry name" value="CheY-like"/>
    <property type="match status" value="1"/>
</dbReference>
<keyword evidence="3" id="KW-0902">Two-component regulatory system</keyword>
<organism evidence="12 13">
    <name type="scientific">Raphanus sativus</name>
    <name type="common">Radish</name>
    <name type="synonym">Raphanus raphanistrum var. sativus</name>
    <dbReference type="NCBI Taxonomy" id="3726"/>
    <lineage>
        <taxon>Eukaryota</taxon>
        <taxon>Viridiplantae</taxon>
        <taxon>Streptophyta</taxon>
        <taxon>Embryophyta</taxon>
        <taxon>Tracheophyta</taxon>
        <taxon>Spermatophyta</taxon>
        <taxon>Magnoliopsida</taxon>
        <taxon>eudicotyledons</taxon>
        <taxon>Gunneridae</taxon>
        <taxon>Pentapetalae</taxon>
        <taxon>rosids</taxon>
        <taxon>malvids</taxon>
        <taxon>Brassicales</taxon>
        <taxon>Brassicaceae</taxon>
        <taxon>Brassiceae</taxon>
        <taxon>Raphanus</taxon>
    </lineage>
</organism>
<dbReference type="GO" id="GO:0000160">
    <property type="term" value="P:phosphorelay signal transduction system"/>
    <property type="evidence" value="ECO:0007669"/>
    <property type="project" value="UniProtKB-KW"/>
</dbReference>
<dbReference type="InterPro" id="IPR009057">
    <property type="entry name" value="Homeodomain-like_sf"/>
</dbReference>
<reference evidence="12" key="1">
    <citation type="journal article" date="2019" name="Database">
        <title>The radish genome database (RadishGD): an integrated information resource for radish genomics.</title>
        <authorList>
            <person name="Yu H.J."/>
            <person name="Baek S."/>
            <person name="Lee Y.J."/>
            <person name="Cho A."/>
            <person name="Mun J.H."/>
        </authorList>
    </citation>
    <scope>NUCLEOTIDE SEQUENCE [LARGE SCALE GENOMIC DNA]</scope>
    <source>
        <strain evidence="12">cv. WK10039</strain>
    </source>
</reference>
<dbReference type="Gene3D" id="3.40.50.2300">
    <property type="match status" value="1"/>
</dbReference>
<dbReference type="SMART" id="SM00448">
    <property type="entry name" value="REC"/>
    <property type="match status" value="1"/>
</dbReference>
<dbReference type="GO" id="GO:0003677">
    <property type="term" value="F:DNA binding"/>
    <property type="evidence" value="ECO:0007669"/>
    <property type="project" value="InterPro"/>
</dbReference>
<feature type="compositionally biased region" description="Basic and acidic residues" evidence="9">
    <location>
        <begin position="170"/>
        <end position="179"/>
    </location>
</feature>
<dbReference type="KEGG" id="rsz:108833198"/>
<dbReference type="InterPro" id="IPR045279">
    <property type="entry name" value="ARR-like"/>
</dbReference>
<keyword evidence="7" id="KW-0539">Nucleus</keyword>
<evidence type="ECO:0000259" key="11">
    <source>
        <dbReference type="PROSITE" id="PS51294"/>
    </source>
</evidence>
<keyword evidence="6" id="KW-0804">Transcription</keyword>
<evidence type="ECO:0000313" key="13">
    <source>
        <dbReference type="RefSeq" id="XP_056843806.1"/>
    </source>
</evidence>
<dbReference type="PROSITE" id="PS51294">
    <property type="entry name" value="HTH_MYB"/>
    <property type="match status" value="1"/>
</dbReference>
<dbReference type="PANTHER" id="PTHR43874">
    <property type="entry name" value="TWO-COMPONENT RESPONSE REGULATOR"/>
    <property type="match status" value="1"/>
</dbReference>
<gene>
    <name evidence="13" type="primary">LOC108833198</name>
</gene>
<evidence type="ECO:0000256" key="8">
    <source>
        <dbReference type="PROSITE-ProRule" id="PRU00169"/>
    </source>
</evidence>
<proteinExistence type="predicted"/>
<keyword evidence="12" id="KW-1185">Reference proteome</keyword>
<dbReference type="Gene3D" id="1.10.10.60">
    <property type="entry name" value="Homeodomain-like"/>
    <property type="match status" value="1"/>
</dbReference>
<dbReference type="GO" id="GO:0009736">
    <property type="term" value="P:cytokinin-activated signaling pathway"/>
    <property type="evidence" value="ECO:0007669"/>
    <property type="project" value="InterPro"/>
</dbReference>
<dbReference type="GO" id="GO:0005634">
    <property type="term" value="C:nucleus"/>
    <property type="evidence" value="ECO:0007669"/>
    <property type="project" value="UniProtKB-SubCell"/>
</dbReference>
<comment type="caution">
    <text evidence="8">Lacks conserved residue(s) required for the propagation of feature annotation.</text>
</comment>
<evidence type="ECO:0000256" key="9">
    <source>
        <dbReference type="SAM" id="MobiDB-lite"/>
    </source>
</evidence>
<evidence type="ECO:0000256" key="2">
    <source>
        <dbReference type="ARBA" id="ARBA00022553"/>
    </source>
</evidence>
<name>A0A9W3BXA4_RAPSA</name>
<evidence type="ECO:0000256" key="3">
    <source>
        <dbReference type="ARBA" id="ARBA00023012"/>
    </source>
</evidence>
<dbReference type="InterPro" id="IPR017930">
    <property type="entry name" value="Myb_dom"/>
</dbReference>
<dbReference type="InterPro" id="IPR011006">
    <property type="entry name" value="CheY-like_superfamily"/>
</dbReference>
<evidence type="ECO:0000256" key="4">
    <source>
        <dbReference type="ARBA" id="ARBA00023015"/>
    </source>
</evidence>
<dbReference type="PANTHER" id="PTHR43874:SF143">
    <property type="entry name" value="RESPONSE REGULATORY DOMAIN-CONTAINING PROTEIN"/>
    <property type="match status" value="1"/>
</dbReference>
<dbReference type="AlphaFoldDB" id="A0A9W3BXA4"/>
<dbReference type="Pfam" id="PF00249">
    <property type="entry name" value="Myb_DNA-binding"/>
    <property type="match status" value="1"/>
</dbReference>
<reference evidence="13" key="2">
    <citation type="submission" date="2025-08" db="UniProtKB">
        <authorList>
            <consortium name="RefSeq"/>
        </authorList>
    </citation>
    <scope>IDENTIFICATION</scope>
    <source>
        <tissue evidence="13">Leaf</tissue>
    </source>
</reference>
<evidence type="ECO:0000256" key="5">
    <source>
        <dbReference type="ARBA" id="ARBA00023159"/>
    </source>
</evidence>
<dbReference type="OrthoDB" id="60033at2759"/>